<feature type="domain" description="Phosphoribosyltransferase" evidence="2">
    <location>
        <begin position="71"/>
        <end position="159"/>
    </location>
</feature>
<accession>A0A1F4NS87</accession>
<dbReference type="InterPro" id="IPR029057">
    <property type="entry name" value="PRTase-like"/>
</dbReference>
<dbReference type="PANTHER" id="PTHR47505:SF1">
    <property type="entry name" value="DNA UTILIZATION PROTEIN YHGH"/>
    <property type="match status" value="1"/>
</dbReference>
<dbReference type="Proteomes" id="UP000176651">
    <property type="component" value="Unassembled WGS sequence"/>
</dbReference>
<dbReference type="PANTHER" id="PTHR47505">
    <property type="entry name" value="DNA UTILIZATION PROTEIN YHGH"/>
    <property type="match status" value="1"/>
</dbReference>
<dbReference type="STRING" id="1798535.A2V68_00825"/>
<dbReference type="AlphaFoldDB" id="A0A1F4NS87"/>
<organism evidence="3 4">
    <name type="scientific">candidate division Kazan bacterium RBG_13_50_9</name>
    <dbReference type="NCBI Taxonomy" id="1798535"/>
    <lineage>
        <taxon>Bacteria</taxon>
        <taxon>Bacteria division Kazan-3B-28</taxon>
    </lineage>
</organism>
<evidence type="ECO:0000259" key="2">
    <source>
        <dbReference type="Pfam" id="PF00156"/>
    </source>
</evidence>
<gene>
    <name evidence="3" type="ORF">A2V68_00825</name>
</gene>
<name>A0A1F4NS87_UNCK3</name>
<dbReference type="CDD" id="cd06223">
    <property type="entry name" value="PRTases_typeI"/>
    <property type="match status" value="1"/>
</dbReference>
<evidence type="ECO:0000313" key="4">
    <source>
        <dbReference type="Proteomes" id="UP000176651"/>
    </source>
</evidence>
<dbReference type="SUPFAM" id="SSF53271">
    <property type="entry name" value="PRTase-like"/>
    <property type="match status" value="1"/>
</dbReference>
<sequence length="161" mass="18064">MIVCGYWQDPLKSLVHQLKYRRRHVLVESLGKIMAGAAQDYIFGPVLLVPIPLHYLRLWQRGFNQAQLLGQVVAKELQVPLVSPLKRVRHTQPQFGLGRHLRRANVVGAFAIKSDQLDIIKDKTVVLVDDVVATGSTIEECARVLKNNGAKEVWALVLARA</sequence>
<comment type="caution">
    <text evidence="3">The sequence shown here is derived from an EMBL/GenBank/DDBJ whole genome shotgun (WGS) entry which is preliminary data.</text>
</comment>
<protein>
    <recommendedName>
        <fullName evidence="2">Phosphoribosyltransferase domain-containing protein</fullName>
    </recommendedName>
</protein>
<dbReference type="EMBL" id="META01000003">
    <property type="protein sequence ID" value="OGB74290.1"/>
    <property type="molecule type" value="Genomic_DNA"/>
</dbReference>
<proteinExistence type="inferred from homology"/>
<dbReference type="Gene3D" id="3.40.50.2020">
    <property type="match status" value="1"/>
</dbReference>
<reference evidence="3 4" key="1">
    <citation type="journal article" date="2016" name="Nat. Commun.">
        <title>Thousands of microbial genomes shed light on interconnected biogeochemical processes in an aquifer system.</title>
        <authorList>
            <person name="Anantharaman K."/>
            <person name="Brown C.T."/>
            <person name="Hug L.A."/>
            <person name="Sharon I."/>
            <person name="Castelle C.J."/>
            <person name="Probst A.J."/>
            <person name="Thomas B.C."/>
            <person name="Singh A."/>
            <person name="Wilkins M.J."/>
            <person name="Karaoz U."/>
            <person name="Brodie E.L."/>
            <person name="Williams K.H."/>
            <person name="Hubbard S.S."/>
            <person name="Banfield J.F."/>
        </authorList>
    </citation>
    <scope>NUCLEOTIDE SEQUENCE [LARGE SCALE GENOMIC DNA]</scope>
</reference>
<dbReference type="InterPro" id="IPR000836">
    <property type="entry name" value="PRTase_dom"/>
</dbReference>
<evidence type="ECO:0000256" key="1">
    <source>
        <dbReference type="ARBA" id="ARBA00008007"/>
    </source>
</evidence>
<dbReference type="Pfam" id="PF00156">
    <property type="entry name" value="Pribosyltran"/>
    <property type="match status" value="1"/>
</dbReference>
<evidence type="ECO:0000313" key="3">
    <source>
        <dbReference type="EMBL" id="OGB74290.1"/>
    </source>
</evidence>
<dbReference type="InterPro" id="IPR051910">
    <property type="entry name" value="ComF/GntX_DNA_util-trans"/>
</dbReference>
<comment type="similarity">
    <text evidence="1">Belongs to the ComF/GntX family.</text>
</comment>